<evidence type="ECO:0000259" key="7">
    <source>
        <dbReference type="Pfam" id="PF13462"/>
    </source>
</evidence>
<keyword evidence="9" id="KW-1185">Reference proteome</keyword>
<dbReference type="EMBL" id="CP128355">
    <property type="protein sequence ID" value="XAF70843.1"/>
    <property type="molecule type" value="Genomic_DNA"/>
</dbReference>
<feature type="chain" id="PRO_5045742414" evidence="6">
    <location>
        <begin position="19"/>
        <end position="208"/>
    </location>
</feature>
<protein>
    <submittedName>
        <fullName evidence="8">DsbA family protein</fullName>
    </submittedName>
</protein>
<proteinExistence type="inferred from homology"/>
<dbReference type="RefSeq" id="WP_251517552.1">
    <property type="nucleotide sequence ID" value="NZ_CP128355.1"/>
</dbReference>
<keyword evidence="3" id="KW-0560">Oxidoreductase</keyword>
<dbReference type="Gene3D" id="3.40.30.10">
    <property type="entry name" value="Glutaredoxin"/>
    <property type="match status" value="1"/>
</dbReference>
<gene>
    <name evidence="8" type="ORF">QQM35_01620</name>
</gene>
<feature type="signal peptide" evidence="6">
    <location>
        <begin position="1"/>
        <end position="18"/>
    </location>
</feature>
<accession>A0ABZ3EEF2</accession>
<evidence type="ECO:0000256" key="5">
    <source>
        <dbReference type="ARBA" id="ARBA00023284"/>
    </source>
</evidence>
<feature type="domain" description="Thioredoxin-like fold" evidence="7">
    <location>
        <begin position="34"/>
        <end position="200"/>
    </location>
</feature>
<sequence length="208" mass="23921">MKKLFVTLCFLLSIIVLSGCNNIDNLHKGEETTKDGKVKIIEYGDYKCSYCKKVEQHVLPKLKENDIDKDKVDYQFVNIAILGDDALLGSRAGHAVQQYAPKQYLAFQKRMFEQQPKSEKNWITKKLIDKQIDALKIDNQKKAKIKEAYKSKQSSAWKVAKKDQQQAKKDGVTVAPTVYVGGEKLEDPYKYANYKRLIDKHTQNDKDN</sequence>
<evidence type="ECO:0000256" key="4">
    <source>
        <dbReference type="ARBA" id="ARBA00023157"/>
    </source>
</evidence>
<dbReference type="Pfam" id="PF13462">
    <property type="entry name" value="Thioredoxin_4"/>
    <property type="match status" value="1"/>
</dbReference>
<evidence type="ECO:0000256" key="3">
    <source>
        <dbReference type="ARBA" id="ARBA00023002"/>
    </source>
</evidence>
<keyword evidence="5" id="KW-0676">Redox-active center</keyword>
<dbReference type="PANTHER" id="PTHR13887:SF14">
    <property type="entry name" value="DISULFIDE BOND FORMATION PROTEIN D"/>
    <property type="match status" value="1"/>
</dbReference>
<comment type="similarity">
    <text evidence="1">Belongs to the thioredoxin family. DsbA subfamily.</text>
</comment>
<evidence type="ECO:0000256" key="2">
    <source>
        <dbReference type="ARBA" id="ARBA00022729"/>
    </source>
</evidence>
<keyword evidence="2 6" id="KW-0732">Signal</keyword>
<keyword evidence="4" id="KW-1015">Disulfide bond</keyword>
<dbReference type="PANTHER" id="PTHR13887">
    <property type="entry name" value="GLUTATHIONE S-TRANSFERASE KAPPA"/>
    <property type="match status" value="1"/>
</dbReference>
<evidence type="ECO:0000313" key="8">
    <source>
        <dbReference type="EMBL" id="XAF70843.1"/>
    </source>
</evidence>
<dbReference type="InterPro" id="IPR036249">
    <property type="entry name" value="Thioredoxin-like_sf"/>
</dbReference>
<evidence type="ECO:0000313" key="9">
    <source>
        <dbReference type="Proteomes" id="UP001436297"/>
    </source>
</evidence>
<dbReference type="SUPFAM" id="SSF52833">
    <property type="entry name" value="Thioredoxin-like"/>
    <property type="match status" value="1"/>
</dbReference>
<dbReference type="InterPro" id="IPR012336">
    <property type="entry name" value="Thioredoxin-like_fold"/>
</dbReference>
<organism evidence="8 9">
    <name type="scientific">Staphylococcus hsinchuensis</name>
    <dbReference type="NCBI Taxonomy" id="3051183"/>
    <lineage>
        <taxon>Bacteria</taxon>
        <taxon>Bacillati</taxon>
        <taxon>Bacillota</taxon>
        <taxon>Bacilli</taxon>
        <taxon>Bacillales</taxon>
        <taxon>Staphylococcaceae</taxon>
        <taxon>Staphylococcus</taxon>
    </lineage>
</organism>
<evidence type="ECO:0000256" key="1">
    <source>
        <dbReference type="ARBA" id="ARBA00005791"/>
    </source>
</evidence>
<evidence type="ECO:0000256" key="6">
    <source>
        <dbReference type="SAM" id="SignalP"/>
    </source>
</evidence>
<dbReference type="Proteomes" id="UP001436297">
    <property type="component" value="Chromosome"/>
</dbReference>
<reference evidence="8 9" key="1">
    <citation type="journal article" date="2024" name="Pathogens">
        <title>Staphylococcus hsinchuensis sp. nov., Isolated from Soymilk.</title>
        <authorList>
            <person name="Wang Y.T."/>
            <person name="Lin Y.C."/>
            <person name="Hsieh Y.H."/>
            <person name="Lin Y.T."/>
            <person name="Hamada M."/>
            <person name="Chen C.C."/>
            <person name="Liou J.S."/>
            <person name="Lee A.Y."/>
            <person name="Zhang W.L."/>
            <person name="Chen Y.T."/>
            <person name="Huang C.H."/>
        </authorList>
    </citation>
    <scope>NUCLEOTIDE SEQUENCE [LARGE SCALE GENOMIC DNA]</scope>
    <source>
        <strain evidence="8 9">H164</strain>
    </source>
</reference>
<name>A0ABZ3EEF2_9STAP</name>
<dbReference type="PROSITE" id="PS51257">
    <property type="entry name" value="PROKAR_LIPOPROTEIN"/>
    <property type="match status" value="1"/>
</dbReference>